<evidence type="ECO:0000256" key="2">
    <source>
        <dbReference type="ARBA" id="ARBA00022692"/>
    </source>
</evidence>
<reference evidence="10" key="2">
    <citation type="submission" date="2025-04" db="UniProtKB">
        <authorList>
            <consortium name="RefSeq"/>
        </authorList>
    </citation>
    <scope>IDENTIFICATION</scope>
</reference>
<accession>A0A194PZI8</accession>
<evidence type="ECO:0000313" key="10">
    <source>
        <dbReference type="RefSeq" id="XP_013161258.1"/>
    </source>
</evidence>
<feature type="transmembrane region" description="Helical" evidence="6">
    <location>
        <begin position="66"/>
        <end position="87"/>
    </location>
</feature>
<dbReference type="InterPro" id="IPR050578">
    <property type="entry name" value="MARVEL-CKLF_proteins"/>
</dbReference>
<evidence type="ECO:0000256" key="6">
    <source>
        <dbReference type="SAM" id="Phobius"/>
    </source>
</evidence>
<dbReference type="EMBL" id="KQ459584">
    <property type="protein sequence ID" value="KPI98453.1"/>
    <property type="molecule type" value="Genomic_DNA"/>
</dbReference>
<evidence type="ECO:0000259" key="7">
    <source>
        <dbReference type="PROSITE" id="PS51225"/>
    </source>
</evidence>
<keyword evidence="4 5" id="KW-0472">Membrane</keyword>
<dbReference type="KEGG" id="pxu:106113079"/>
<feature type="transmembrane region" description="Helical" evidence="6">
    <location>
        <begin position="99"/>
        <end position="120"/>
    </location>
</feature>
<keyword evidence="3 6" id="KW-1133">Transmembrane helix</keyword>
<keyword evidence="9" id="KW-1185">Reference proteome</keyword>
<protein>
    <submittedName>
        <fullName evidence="8">CKLF-like MARVEL transmembrane domain-containing protein 5</fullName>
    </submittedName>
    <submittedName>
        <fullName evidence="10">Proteolipid protein 2-like</fullName>
    </submittedName>
</protein>
<dbReference type="Proteomes" id="UP000694872">
    <property type="component" value="Unplaced"/>
</dbReference>
<dbReference type="PANTHER" id="PTHR22776:SF49">
    <property type="entry name" value="MARVEL DOMAIN-CONTAINING PROTEIN"/>
    <property type="match status" value="1"/>
</dbReference>
<dbReference type="AlphaFoldDB" id="A0A194PZI8"/>
<dbReference type="RefSeq" id="XP_013161258.1">
    <property type="nucleotide sequence ID" value="XM_013305804.1"/>
</dbReference>
<name>A0A194PZI8_PAPXU</name>
<dbReference type="InterPro" id="IPR008253">
    <property type="entry name" value="Marvel"/>
</dbReference>
<evidence type="ECO:0000256" key="4">
    <source>
        <dbReference type="ARBA" id="ARBA00023136"/>
    </source>
</evidence>
<dbReference type="Proteomes" id="UP000053268">
    <property type="component" value="Unassembled WGS sequence"/>
</dbReference>
<proteinExistence type="predicted"/>
<feature type="transmembrane region" description="Helical" evidence="6">
    <location>
        <begin position="39"/>
        <end position="60"/>
    </location>
</feature>
<evidence type="ECO:0000256" key="3">
    <source>
        <dbReference type="ARBA" id="ARBA00022989"/>
    </source>
</evidence>
<feature type="domain" description="MARVEL" evidence="7">
    <location>
        <begin position="29"/>
        <end position="150"/>
    </location>
</feature>
<keyword evidence="2 5" id="KW-0812">Transmembrane</keyword>
<sequence>MFDGYANQVQQEPNPAPPPQKVLRFDKGYVKTLPGILKIVQLLCNVIGFICMKVSWAFLSSIFYNILYWVANIITLFLFCMYMFHFVEKYDRLPWMKFEFFYCGVVVLAYIVLSIIATTIGENGYAVGFFGLCAIIAYSYDGYLKYRSWKRGLPPQ</sequence>
<reference evidence="8 9" key="1">
    <citation type="journal article" date="2015" name="Nat. Commun.">
        <title>Outbred genome sequencing and CRISPR/Cas9 gene editing in butterflies.</title>
        <authorList>
            <person name="Li X."/>
            <person name="Fan D."/>
            <person name="Zhang W."/>
            <person name="Liu G."/>
            <person name="Zhang L."/>
            <person name="Zhao L."/>
            <person name="Fang X."/>
            <person name="Chen L."/>
            <person name="Dong Y."/>
            <person name="Chen Y."/>
            <person name="Ding Y."/>
            <person name="Zhao R."/>
            <person name="Feng M."/>
            <person name="Zhu Y."/>
            <person name="Feng Y."/>
            <person name="Jiang X."/>
            <person name="Zhu D."/>
            <person name="Xiang H."/>
            <person name="Feng X."/>
            <person name="Li S."/>
            <person name="Wang J."/>
            <person name="Zhang G."/>
            <person name="Kronforst M.R."/>
            <person name="Wang W."/>
        </authorList>
    </citation>
    <scope>NUCLEOTIDE SEQUENCE [LARGE SCALE GENOMIC DNA]</scope>
    <source>
        <strain evidence="8">Ya'a_city_454_Px</strain>
        <tissue evidence="8">Whole body</tissue>
    </source>
</reference>
<dbReference type="PROSITE" id="PS51225">
    <property type="entry name" value="MARVEL"/>
    <property type="match status" value="1"/>
</dbReference>
<evidence type="ECO:0000256" key="1">
    <source>
        <dbReference type="ARBA" id="ARBA00004141"/>
    </source>
</evidence>
<gene>
    <name evidence="10" type="primary">LOC106113079</name>
    <name evidence="8" type="ORF">RR46_03605</name>
</gene>
<evidence type="ECO:0000256" key="5">
    <source>
        <dbReference type="PROSITE-ProRule" id="PRU00581"/>
    </source>
</evidence>
<dbReference type="OrthoDB" id="10028364at2759"/>
<evidence type="ECO:0000313" key="8">
    <source>
        <dbReference type="EMBL" id="KPI98453.1"/>
    </source>
</evidence>
<comment type="subcellular location">
    <subcellularLocation>
        <location evidence="1">Membrane</location>
        <topology evidence="1">Multi-pass membrane protein</topology>
    </subcellularLocation>
</comment>
<feature type="transmembrane region" description="Helical" evidence="6">
    <location>
        <begin position="126"/>
        <end position="144"/>
    </location>
</feature>
<dbReference type="PANTHER" id="PTHR22776">
    <property type="entry name" value="MARVEL-CONTAINING POTENTIAL LIPID RAFT-ASSOCIATED PROTEIN"/>
    <property type="match status" value="1"/>
</dbReference>
<dbReference type="GeneID" id="106113079"/>
<dbReference type="GO" id="GO:0016020">
    <property type="term" value="C:membrane"/>
    <property type="evidence" value="ECO:0007669"/>
    <property type="project" value="UniProtKB-SubCell"/>
</dbReference>
<organism evidence="8 9">
    <name type="scientific">Papilio xuthus</name>
    <name type="common">Asian swallowtail butterfly</name>
    <dbReference type="NCBI Taxonomy" id="66420"/>
    <lineage>
        <taxon>Eukaryota</taxon>
        <taxon>Metazoa</taxon>
        <taxon>Ecdysozoa</taxon>
        <taxon>Arthropoda</taxon>
        <taxon>Hexapoda</taxon>
        <taxon>Insecta</taxon>
        <taxon>Pterygota</taxon>
        <taxon>Neoptera</taxon>
        <taxon>Endopterygota</taxon>
        <taxon>Lepidoptera</taxon>
        <taxon>Glossata</taxon>
        <taxon>Ditrysia</taxon>
        <taxon>Papilionoidea</taxon>
        <taxon>Papilionidae</taxon>
        <taxon>Papilioninae</taxon>
        <taxon>Papilio</taxon>
    </lineage>
</organism>
<evidence type="ECO:0000313" key="9">
    <source>
        <dbReference type="Proteomes" id="UP000053268"/>
    </source>
</evidence>